<name>A0A8S1S958_PAROT</name>
<accession>A0A8S1S958</accession>
<comment type="caution">
    <text evidence="1">The sequence shown here is derived from an EMBL/GenBank/DDBJ whole genome shotgun (WGS) entry which is preliminary data.</text>
</comment>
<evidence type="ECO:0000313" key="2">
    <source>
        <dbReference type="Proteomes" id="UP000683925"/>
    </source>
</evidence>
<dbReference type="AlphaFoldDB" id="A0A8S1S958"/>
<protein>
    <submittedName>
        <fullName evidence="1">Uncharacterized protein</fullName>
    </submittedName>
</protein>
<organism evidence="1 2">
    <name type="scientific">Paramecium octaurelia</name>
    <dbReference type="NCBI Taxonomy" id="43137"/>
    <lineage>
        <taxon>Eukaryota</taxon>
        <taxon>Sar</taxon>
        <taxon>Alveolata</taxon>
        <taxon>Ciliophora</taxon>
        <taxon>Intramacronucleata</taxon>
        <taxon>Oligohymenophorea</taxon>
        <taxon>Peniculida</taxon>
        <taxon>Parameciidae</taxon>
        <taxon>Paramecium</taxon>
    </lineage>
</organism>
<gene>
    <name evidence="1" type="ORF">POCTA_138.1.T0070136</name>
</gene>
<dbReference type="OrthoDB" id="10344918at2759"/>
<keyword evidence="2" id="KW-1185">Reference proteome</keyword>
<reference evidence="1" key="1">
    <citation type="submission" date="2021-01" db="EMBL/GenBank/DDBJ databases">
        <authorList>
            <consortium name="Genoscope - CEA"/>
            <person name="William W."/>
        </authorList>
    </citation>
    <scope>NUCLEOTIDE SEQUENCE</scope>
</reference>
<dbReference type="EMBL" id="CAJJDP010000006">
    <property type="protein sequence ID" value="CAD8135997.1"/>
    <property type="molecule type" value="Genomic_DNA"/>
</dbReference>
<evidence type="ECO:0000313" key="1">
    <source>
        <dbReference type="EMBL" id="CAD8135997.1"/>
    </source>
</evidence>
<dbReference type="Proteomes" id="UP000683925">
    <property type="component" value="Unassembled WGS sequence"/>
</dbReference>
<proteinExistence type="predicted"/>
<sequence>MICITVNQISNKNLTKTYYEIYVSYQQKINKQVMDNKIEIIIPDLALPNVGLSIKNDYINTAGTIPTYWKNSDSNPFCLS</sequence>